<name>A0A1N6FNU5_9BACT</name>
<evidence type="ECO:0000259" key="3">
    <source>
        <dbReference type="Pfam" id="PF07715"/>
    </source>
</evidence>
<evidence type="ECO:0000313" key="4">
    <source>
        <dbReference type="EMBL" id="SIN96914.1"/>
    </source>
</evidence>
<dbReference type="Gene3D" id="2.170.130.10">
    <property type="entry name" value="TonB-dependent receptor, plug domain"/>
    <property type="match status" value="1"/>
</dbReference>
<dbReference type="Gene3D" id="2.60.40.1120">
    <property type="entry name" value="Carboxypeptidase-like, regulatory domain"/>
    <property type="match status" value="1"/>
</dbReference>
<keyword evidence="4" id="KW-0675">Receptor</keyword>
<dbReference type="EMBL" id="FSRC01000002">
    <property type="protein sequence ID" value="SIN96914.1"/>
    <property type="molecule type" value="Genomic_DNA"/>
</dbReference>
<proteinExistence type="predicted"/>
<dbReference type="InterPro" id="IPR012910">
    <property type="entry name" value="Plug_dom"/>
</dbReference>
<feature type="signal peptide" evidence="2">
    <location>
        <begin position="1"/>
        <end position="20"/>
    </location>
</feature>
<evidence type="ECO:0000256" key="2">
    <source>
        <dbReference type="SAM" id="SignalP"/>
    </source>
</evidence>
<dbReference type="Pfam" id="PF13715">
    <property type="entry name" value="CarbopepD_reg_2"/>
    <property type="match status" value="1"/>
</dbReference>
<evidence type="ECO:0000256" key="1">
    <source>
        <dbReference type="SAM" id="MobiDB-lite"/>
    </source>
</evidence>
<dbReference type="Pfam" id="PF07715">
    <property type="entry name" value="Plug"/>
    <property type="match status" value="1"/>
</dbReference>
<dbReference type="STRING" id="226505.SAMN05444394_2594"/>
<organism evidence="4 5">
    <name type="scientific">Algoriphagus halophilus</name>
    <dbReference type="NCBI Taxonomy" id="226505"/>
    <lineage>
        <taxon>Bacteria</taxon>
        <taxon>Pseudomonadati</taxon>
        <taxon>Bacteroidota</taxon>
        <taxon>Cytophagia</taxon>
        <taxon>Cytophagales</taxon>
        <taxon>Cyclobacteriaceae</taxon>
        <taxon>Algoriphagus</taxon>
    </lineage>
</organism>
<feature type="domain" description="TonB-dependent receptor plug" evidence="3">
    <location>
        <begin position="713"/>
        <end position="813"/>
    </location>
</feature>
<dbReference type="AlphaFoldDB" id="A0A1N6FNU5"/>
<protein>
    <submittedName>
        <fullName evidence="4">TonB-dependent Receptor Plug Domain</fullName>
    </submittedName>
</protein>
<gene>
    <name evidence="4" type="ORF">SAMN05444394_2594</name>
</gene>
<evidence type="ECO:0000313" key="5">
    <source>
        <dbReference type="Proteomes" id="UP000185221"/>
    </source>
</evidence>
<dbReference type="SUPFAM" id="SSF56935">
    <property type="entry name" value="Porins"/>
    <property type="match status" value="1"/>
</dbReference>
<dbReference type="SUPFAM" id="SSF49464">
    <property type="entry name" value="Carboxypeptidase regulatory domain-like"/>
    <property type="match status" value="1"/>
</dbReference>
<dbReference type="OrthoDB" id="1223654at2"/>
<feature type="compositionally biased region" description="Acidic residues" evidence="1">
    <location>
        <begin position="684"/>
        <end position="696"/>
    </location>
</feature>
<dbReference type="InterPro" id="IPR037066">
    <property type="entry name" value="Plug_dom_sf"/>
</dbReference>
<feature type="region of interest" description="Disordered" evidence="1">
    <location>
        <begin position="672"/>
        <end position="702"/>
    </location>
</feature>
<accession>A0A1N6FNU5</accession>
<dbReference type="Proteomes" id="UP000185221">
    <property type="component" value="Unassembled WGS sequence"/>
</dbReference>
<feature type="chain" id="PRO_5012523255" evidence="2">
    <location>
        <begin position="21"/>
        <end position="923"/>
    </location>
</feature>
<dbReference type="Gene3D" id="2.60.40.1930">
    <property type="match status" value="1"/>
</dbReference>
<sequence length="923" mass="103333">MKFILTTLFVFLGIHFLVLAQSGTVTGVVTDAETGETLPFCNVFINNTTIATVTDMDGKYVLSNLEPGPLEIGFSFIGYVAETKKITLNPGGTSTVNLNMQPFAQELSDVEIKASRDKSWERDLRKFENLFLGNDEIASKSTIENPWVIDFPEPEEKNTFQATAGIPLEITNNYLGYKISFDLKEFFDSPTNYRIAGAARFEEMVPETEDQRSTWENNRAEVYRKSPMNMFRAMITGDQEKEGFFLYGDKPGGSPSMNMRSDIFANELGKSVVPYKPDNLVTPAPNKEGEYLINLKGRIEIHYQKGYSQVNTYKDAPYPVSWLEVYKNTVRVKENGMVLNPQDLVFSGDMDRKRISTLLPLDYDAEKAIQLQDLEKTAANYQEKVFVHKDKPYYYAGDQLYLKAYFKYGNPYLRDELSKVLYVEVINQNRDLIIEKKLPIRDGIAVGNFSLPDTLSQENYFLRAYTNWQKNYGPNHYFVEPVSILTPYQRVVEFESREFREPTGIAVTADKEDYGKKEKVTLTIKTLSEKQMPLSSNISVAVVDQTQVLPIEETSNISTDFQLESIPSSMGLDRFTYPVEKSLSLEGFVTDDKGKPTSALITAFVNDFEGMVDLESNRDGEFTMEEMEFYGPLKLAFKATDKKGNTAGTVKLIDDLKAPVALPTNAYFPKKETVSTSIRPEPPLLEEQEDAPEEEEAKEKTEKKALYGTPNYIVPGEKLMATGNTADLVNSLAGNVPSMRVTLAGASGQQQIRLRGGAVSANGNLEPLVMVNGTILAQTGATTAADNLRNINVQDIDRVEVVTRTVSMLGDQGRNGVIAVYLKEYDPNAENPLMSGEGLNTYTVEGYTTYKPIYVMDYSQENDPDLIDKRQTLYWNPYLVTDDNGTVTITFYTNENGGPMSVYVKGLGVNGQGLSGSFTINSK</sequence>
<reference evidence="5" key="1">
    <citation type="submission" date="2016-11" db="EMBL/GenBank/DDBJ databases">
        <authorList>
            <person name="Varghese N."/>
            <person name="Submissions S."/>
        </authorList>
    </citation>
    <scope>NUCLEOTIDE SEQUENCE [LARGE SCALE GENOMIC DNA]</scope>
    <source>
        <strain evidence="5">DSM 15292</strain>
    </source>
</reference>
<keyword evidence="2" id="KW-0732">Signal</keyword>
<dbReference type="RefSeq" id="WP_074225419.1">
    <property type="nucleotide sequence ID" value="NZ_FSRC01000002.1"/>
</dbReference>
<dbReference type="InterPro" id="IPR008969">
    <property type="entry name" value="CarboxyPept-like_regulatory"/>
</dbReference>
<keyword evidence="5" id="KW-1185">Reference proteome</keyword>